<dbReference type="AlphaFoldDB" id="A0A1I6SK82"/>
<evidence type="ECO:0000313" key="3">
    <source>
        <dbReference type="Proteomes" id="UP000199199"/>
    </source>
</evidence>
<protein>
    <submittedName>
        <fullName evidence="2">Uncharacterized protein</fullName>
    </submittedName>
</protein>
<gene>
    <name evidence="2" type="ORF">SAMN04488556_2732</name>
</gene>
<keyword evidence="1" id="KW-1133">Transmembrane helix</keyword>
<sequence>MRISDDDPRMAIDLSEFDHPAWLTAAGTGVGYLLILVLLTILLFLVPWGIFELL</sequence>
<feature type="transmembrane region" description="Helical" evidence="1">
    <location>
        <begin position="21"/>
        <end position="51"/>
    </location>
</feature>
<keyword evidence="3" id="KW-1185">Reference proteome</keyword>
<name>A0A1I6SK82_9EURY</name>
<keyword evidence="1" id="KW-0812">Transmembrane</keyword>
<organism evidence="2 3">
    <name type="scientific">Halostagnicola kamekurae</name>
    <dbReference type="NCBI Taxonomy" id="619731"/>
    <lineage>
        <taxon>Archaea</taxon>
        <taxon>Methanobacteriati</taxon>
        <taxon>Methanobacteriota</taxon>
        <taxon>Stenosarchaea group</taxon>
        <taxon>Halobacteria</taxon>
        <taxon>Halobacteriales</taxon>
        <taxon>Natrialbaceae</taxon>
        <taxon>Halostagnicola</taxon>
    </lineage>
</organism>
<evidence type="ECO:0000313" key="2">
    <source>
        <dbReference type="EMBL" id="SFS77178.1"/>
    </source>
</evidence>
<proteinExistence type="predicted"/>
<accession>A0A1I6SK82</accession>
<reference evidence="3" key="1">
    <citation type="submission" date="2016-10" db="EMBL/GenBank/DDBJ databases">
        <authorList>
            <person name="Varghese N."/>
            <person name="Submissions S."/>
        </authorList>
    </citation>
    <scope>NUCLEOTIDE SEQUENCE [LARGE SCALE GENOMIC DNA]</scope>
    <source>
        <strain evidence="3">DSM 22427</strain>
    </source>
</reference>
<keyword evidence="1" id="KW-0472">Membrane</keyword>
<evidence type="ECO:0000256" key="1">
    <source>
        <dbReference type="SAM" id="Phobius"/>
    </source>
</evidence>
<dbReference type="EMBL" id="FOZS01000002">
    <property type="protein sequence ID" value="SFS77178.1"/>
    <property type="molecule type" value="Genomic_DNA"/>
</dbReference>
<dbReference type="Proteomes" id="UP000199199">
    <property type="component" value="Unassembled WGS sequence"/>
</dbReference>